<dbReference type="WBParaSite" id="ACRNAN_scaffold644.g22138.t1">
    <property type="protein sequence ID" value="ACRNAN_scaffold644.g22138.t1"/>
    <property type="gene ID" value="ACRNAN_scaffold644.g22138"/>
</dbReference>
<feature type="compositionally biased region" description="Basic and acidic residues" evidence="7">
    <location>
        <begin position="444"/>
        <end position="461"/>
    </location>
</feature>
<evidence type="ECO:0000256" key="7">
    <source>
        <dbReference type="SAM" id="MobiDB-lite"/>
    </source>
</evidence>
<organism evidence="10 11">
    <name type="scientific">Acrobeloides nanus</name>
    <dbReference type="NCBI Taxonomy" id="290746"/>
    <lineage>
        <taxon>Eukaryota</taxon>
        <taxon>Metazoa</taxon>
        <taxon>Ecdysozoa</taxon>
        <taxon>Nematoda</taxon>
        <taxon>Chromadorea</taxon>
        <taxon>Rhabditida</taxon>
        <taxon>Tylenchina</taxon>
        <taxon>Cephalobomorpha</taxon>
        <taxon>Cephaloboidea</taxon>
        <taxon>Cephalobidae</taxon>
        <taxon>Acrobeloides</taxon>
    </lineage>
</organism>
<evidence type="ECO:0000313" key="10">
    <source>
        <dbReference type="Proteomes" id="UP000887540"/>
    </source>
</evidence>
<evidence type="ECO:0000256" key="4">
    <source>
        <dbReference type="ARBA" id="ARBA00074367"/>
    </source>
</evidence>
<dbReference type="PROSITE" id="PS00028">
    <property type="entry name" value="ZINC_FINGER_C2H2_1"/>
    <property type="match status" value="2"/>
</dbReference>
<evidence type="ECO:0000256" key="5">
    <source>
        <dbReference type="PROSITE-ProRule" id="PRU00042"/>
    </source>
</evidence>
<dbReference type="PRINTS" id="PR00625">
    <property type="entry name" value="JDOMAIN"/>
</dbReference>
<evidence type="ECO:0000259" key="9">
    <source>
        <dbReference type="PROSITE" id="PS50157"/>
    </source>
</evidence>
<dbReference type="InterPro" id="IPR036869">
    <property type="entry name" value="J_dom_sf"/>
</dbReference>
<dbReference type="Pfam" id="PF00226">
    <property type="entry name" value="DnaJ"/>
    <property type="match status" value="1"/>
</dbReference>
<keyword evidence="2 5" id="KW-0863">Zinc-finger</keyword>
<evidence type="ECO:0000256" key="2">
    <source>
        <dbReference type="ARBA" id="ARBA00022771"/>
    </source>
</evidence>
<proteinExistence type="predicted"/>
<evidence type="ECO:0000313" key="11">
    <source>
        <dbReference type="WBParaSite" id="ACRNAN_scaffold644.g22138.t1"/>
    </source>
</evidence>
<dbReference type="InterPro" id="IPR054076">
    <property type="entry name" value="ZUO1-like_ZHD"/>
</dbReference>
<dbReference type="Pfam" id="PF21884">
    <property type="entry name" value="ZUO1-like_ZHD"/>
    <property type="match status" value="1"/>
</dbReference>
<feature type="domain" description="J" evidence="8">
    <location>
        <begin position="51"/>
        <end position="117"/>
    </location>
</feature>
<sequence length="538" mass="62894">MGIWEDFFERAKSFFGTTNPSNMGVFEEFFEKAKTLFGESESGAVAPKKRCYYELLEVDRDATEDEIKKSYKKLALKWHPDKNPDKQEECAAYFVLLQQAYEVLVDPQERAFYDKHRENILHGGESAEESRDEGISLYPFFSTCYKGFNDEKEGFYAVYRELFDKLSAEEYAYLDEDERDFPSLGKSDSDYEKIVYKFYAFWMDFHTSRSFAWLDKYDLRQAPDRRTLRAMEKENEKLREVGRKKRNEEIQELVMYVRKRDPRVKRYRETLEKRRQEQLQRVEQIRRQQLKENLEKLGEYVVDEDAHQAHLEALDEIENALDAEFGTIRQKVAAAGSDVSDEEDEEENYCVACEKAFKSSKAYSNHQKSKKHKQTVEELKKFMKEEDAVLILGDEPSNFNDAVDEEIQQVSSKSKKKRKKQRENANEIVEDTKENENEPNLVEEMEKVEIKEATEQGEKPTKKEKRKMKQKEVAAPSSSQPVLPVKPTGPVESNCDNCGETFDSRSKLFKHLELTGHATLKFPIGNSSGNKNKKKGKK</sequence>
<feature type="region of interest" description="Disordered" evidence="7">
    <location>
        <begin position="406"/>
        <end position="491"/>
    </location>
</feature>
<dbReference type="PANTHER" id="PTHR44029:SF1">
    <property type="entry name" value="DNAJ HOMOLOG SUBFAMILY C MEMBER 21"/>
    <property type="match status" value="1"/>
</dbReference>
<dbReference type="FunFam" id="1.10.287.110:FF:000046">
    <property type="entry name" value="dnaJ homolog subfamily C member 21"/>
    <property type="match status" value="1"/>
</dbReference>
<dbReference type="AlphaFoldDB" id="A0A914E9A8"/>
<evidence type="ECO:0000256" key="1">
    <source>
        <dbReference type="ARBA" id="ARBA00022723"/>
    </source>
</evidence>
<dbReference type="InterPro" id="IPR018253">
    <property type="entry name" value="DnaJ_domain_CS"/>
</dbReference>
<dbReference type="InterPro" id="IPR022755">
    <property type="entry name" value="Znf_C2H2_jaz"/>
</dbReference>
<dbReference type="GO" id="GO:0008270">
    <property type="term" value="F:zinc ion binding"/>
    <property type="evidence" value="ECO:0007669"/>
    <property type="project" value="UniProtKB-KW"/>
</dbReference>
<dbReference type="PANTHER" id="PTHR44029">
    <property type="entry name" value="DNAJ HOMOLOG SUBFAMILY C MEMBER 21"/>
    <property type="match status" value="1"/>
</dbReference>
<dbReference type="SMART" id="SM00355">
    <property type="entry name" value="ZnF_C2H2"/>
    <property type="match status" value="2"/>
</dbReference>
<protein>
    <recommendedName>
        <fullName evidence="4">DnaJ homolog subfamily C member 21</fullName>
    </recommendedName>
</protein>
<keyword evidence="3" id="KW-0862">Zinc</keyword>
<dbReference type="Gene3D" id="1.10.287.110">
    <property type="entry name" value="DnaJ domain"/>
    <property type="match status" value="1"/>
</dbReference>
<dbReference type="Gene3D" id="3.30.160.60">
    <property type="entry name" value="Classic Zinc Finger"/>
    <property type="match status" value="1"/>
</dbReference>
<feature type="domain" description="C2H2-type" evidence="9">
    <location>
        <begin position="493"/>
        <end position="522"/>
    </location>
</feature>
<keyword evidence="1" id="KW-0479">Metal-binding</keyword>
<name>A0A914E9A8_9BILA</name>
<evidence type="ECO:0000256" key="3">
    <source>
        <dbReference type="ARBA" id="ARBA00022833"/>
    </source>
</evidence>
<dbReference type="PROSITE" id="PS50157">
    <property type="entry name" value="ZINC_FINGER_C2H2_2"/>
    <property type="match status" value="1"/>
</dbReference>
<dbReference type="Proteomes" id="UP000887540">
    <property type="component" value="Unplaced"/>
</dbReference>
<keyword evidence="6" id="KW-0175">Coiled coil</keyword>
<evidence type="ECO:0000256" key="6">
    <source>
        <dbReference type="SAM" id="Coils"/>
    </source>
</evidence>
<dbReference type="Pfam" id="PF12171">
    <property type="entry name" value="zf-C2H2_jaz"/>
    <property type="match status" value="1"/>
</dbReference>
<keyword evidence="10" id="KW-1185">Reference proteome</keyword>
<dbReference type="SMART" id="SM00271">
    <property type="entry name" value="DnaJ"/>
    <property type="match status" value="1"/>
</dbReference>
<dbReference type="CDD" id="cd06257">
    <property type="entry name" value="DnaJ"/>
    <property type="match status" value="1"/>
</dbReference>
<dbReference type="PROSITE" id="PS00636">
    <property type="entry name" value="DNAJ_1"/>
    <property type="match status" value="1"/>
</dbReference>
<evidence type="ECO:0000259" key="8">
    <source>
        <dbReference type="PROSITE" id="PS50076"/>
    </source>
</evidence>
<dbReference type="InterPro" id="IPR001623">
    <property type="entry name" value="DnaJ_domain"/>
</dbReference>
<accession>A0A914E9A8</accession>
<dbReference type="InterPro" id="IPR036236">
    <property type="entry name" value="Znf_C2H2_sf"/>
</dbReference>
<dbReference type="SUPFAM" id="SSF46565">
    <property type="entry name" value="Chaperone J-domain"/>
    <property type="match status" value="1"/>
</dbReference>
<dbReference type="PROSITE" id="PS50076">
    <property type="entry name" value="DNAJ_2"/>
    <property type="match status" value="1"/>
</dbReference>
<feature type="compositionally biased region" description="Basic and acidic residues" evidence="7">
    <location>
        <begin position="422"/>
        <end position="436"/>
    </location>
</feature>
<feature type="coiled-coil region" evidence="6">
    <location>
        <begin position="228"/>
        <end position="288"/>
    </location>
</feature>
<dbReference type="GO" id="GO:0005737">
    <property type="term" value="C:cytoplasm"/>
    <property type="evidence" value="ECO:0007669"/>
    <property type="project" value="TreeGrafter"/>
</dbReference>
<dbReference type="SUPFAM" id="SSF57667">
    <property type="entry name" value="beta-beta-alpha zinc fingers"/>
    <property type="match status" value="1"/>
</dbReference>
<dbReference type="InterPro" id="IPR013087">
    <property type="entry name" value="Znf_C2H2_type"/>
</dbReference>
<dbReference type="InterPro" id="IPR051964">
    <property type="entry name" value="Chaperone_stress_response"/>
</dbReference>
<reference evidence="11" key="1">
    <citation type="submission" date="2022-11" db="UniProtKB">
        <authorList>
            <consortium name="WormBaseParasite"/>
        </authorList>
    </citation>
    <scope>IDENTIFICATION</scope>
</reference>